<feature type="transmembrane region" description="Helical" evidence="8">
    <location>
        <begin position="100"/>
        <end position="122"/>
    </location>
</feature>
<dbReference type="GO" id="GO:0005886">
    <property type="term" value="C:plasma membrane"/>
    <property type="evidence" value="ECO:0007669"/>
    <property type="project" value="UniProtKB-SubCell"/>
</dbReference>
<dbReference type="EMBL" id="CP034413">
    <property type="protein sequence ID" value="QCI59497.1"/>
    <property type="molecule type" value="Genomic_DNA"/>
</dbReference>
<dbReference type="RefSeq" id="WP_025545571.1">
    <property type="nucleotide sequence ID" value="NZ_CP034413.3"/>
</dbReference>
<reference evidence="10" key="1">
    <citation type="submission" date="2018-12" db="EMBL/GenBank/DDBJ databases">
        <title>Dusodibacter welbiota gen. nov., sp. nov., isolated from human faeces and emended description of the Oscillibacter genus.</title>
        <authorList>
            <person name="Le Roy T."/>
            <person name="Van der Smissen P."/>
            <person name="Delzenne N."/>
            <person name="Muccioli G."/>
            <person name="Collet J.F."/>
            <person name="Cani P.D."/>
        </authorList>
    </citation>
    <scope>NUCLEOTIDE SEQUENCE [LARGE SCALE GENOMIC DNA]</scope>
    <source>
        <strain evidence="10">J115</strain>
    </source>
</reference>
<evidence type="ECO:0000313" key="9">
    <source>
        <dbReference type="EMBL" id="QCI59497.1"/>
    </source>
</evidence>
<evidence type="ECO:0000256" key="8">
    <source>
        <dbReference type="SAM" id="Phobius"/>
    </source>
</evidence>
<dbReference type="PANTHER" id="PTHR36838">
    <property type="entry name" value="AUXIN EFFLUX CARRIER FAMILY PROTEIN"/>
    <property type="match status" value="1"/>
</dbReference>
<evidence type="ECO:0000256" key="5">
    <source>
        <dbReference type="ARBA" id="ARBA00022692"/>
    </source>
</evidence>
<dbReference type="GO" id="GO:0055085">
    <property type="term" value="P:transmembrane transport"/>
    <property type="evidence" value="ECO:0007669"/>
    <property type="project" value="InterPro"/>
</dbReference>
<dbReference type="Gene3D" id="1.20.1530.20">
    <property type="match status" value="1"/>
</dbReference>
<feature type="transmembrane region" description="Helical" evidence="8">
    <location>
        <begin position="128"/>
        <end position="148"/>
    </location>
</feature>
<keyword evidence="5 8" id="KW-0812">Transmembrane</keyword>
<feature type="transmembrane region" description="Helical" evidence="8">
    <location>
        <begin position="6"/>
        <end position="28"/>
    </location>
</feature>
<dbReference type="GeneID" id="89520676"/>
<keyword evidence="4" id="KW-1003">Cell membrane</keyword>
<keyword evidence="10" id="KW-1185">Reference proteome</keyword>
<evidence type="ECO:0000256" key="1">
    <source>
        <dbReference type="ARBA" id="ARBA00004651"/>
    </source>
</evidence>
<feature type="transmembrane region" description="Helical" evidence="8">
    <location>
        <begin position="160"/>
        <end position="179"/>
    </location>
</feature>
<feature type="transmembrane region" description="Helical" evidence="8">
    <location>
        <begin position="191"/>
        <end position="210"/>
    </location>
</feature>
<dbReference type="Pfam" id="PF03547">
    <property type="entry name" value="Mem_trans"/>
    <property type="match status" value="2"/>
</dbReference>
<evidence type="ECO:0000256" key="4">
    <source>
        <dbReference type="ARBA" id="ARBA00022475"/>
    </source>
</evidence>
<organism evidence="9 10">
    <name type="scientific">Dysosmobacter welbionis</name>
    <dbReference type="NCBI Taxonomy" id="2093857"/>
    <lineage>
        <taxon>Bacteria</taxon>
        <taxon>Bacillati</taxon>
        <taxon>Bacillota</taxon>
        <taxon>Clostridia</taxon>
        <taxon>Eubacteriales</taxon>
        <taxon>Oscillospiraceae</taxon>
        <taxon>Dysosmobacter</taxon>
    </lineage>
</organism>
<dbReference type="InterPro" id="IPR004776">
    <property type="entry name" value="Mem_transp_PIN-like"/>
</dbReference>
<dbReference type="AlphaFoldDB" id="A0A4D7AYY5"/>
<dbReference type="Proteomes" id="UP000298642">
    <property type="component" value="Chromosome"/>
</dbReference>
<evidence type="ECO:0000256" key="3">
    <source>
        <dbReference type="ARBA" id="ARBA00022448"/>
    </source>
</evidence>
<comment type="subcellular location">
    <subcellularLocation>
        <location evidence="1">Cell membrane</location>
        <topology evidence="1">Multi-pass membrane protein</topology>
    </subcellularLocation>
</comment>
<proteinExistence type="inferred from homology"/>
<keyword evidence="3" id="KW-0813">Transport</keyword>
<dbReference type="KEGG" id="obj:EIO64_09955"/>
<protein>
    <submittedName>
        <fullName evidence="9">AEC family transporter</fullName>
    </submittedName>
</protein>
<dbReference type="InterPro" id="IPR038770">
    <property type="entry name" value="Na+/solute_symporter_sf"/>
</dbReference>
<feature type="transmembrane region" description="Helical" evidence="8">
    <location>
        <begin position="40"/>
        <end position="57"/>
    </location>
</feature>
<evidence type="ECO:0000313" key="10">
    <source>
        <dbReference type="Proteomes" id="UP000298642"/>
    </source>
</evidence>
<feature type="transmembrane region" description="Helical" evidence="8">
    <location>
        <begin position="283"/>
        <end position="302"/>
    </location>
</feature>
<name>A0A4D7AYY5_9FIRM</name>
<keyword evidence="6 8" id="KW-1133">Transmembrane helix</keyword>
<keyword evidence="7 8" id="KW-0472">Membrane</keyword>
<evidence type="ECO:0000256" key="6">
    <source>
        <dbReference type="ARBA" id="ARBA00022989"/>
    </source>
</evidence>
<comment type="similarity">
    <text evidence="2">Belongs to the auxin efflux carrier (TC 2.A.69) family.</text>
</comment>
<sequence>MNFWDVFGEMLVILFAIAAGYAANRLGYLGGEADQKVSKLLLNITMPAMIVAAVITGEELPELGTILSILEVGVVFYLLEAVFALVVPRFLPGTQGQKGVWRYALAFPNVGFIGYPVAVALFGDGALFYAAILALPFNLLSYSLGPLLLAGAARFRWKQLFTPCIVASVLGLVLALTRLRPPALVGEMLDFVGDITVPLSLLVVGSLLAGMSAGQVLRSPKLWLLTAIRLLLLPVALCLVLRALGIDSLVLGIAVTQMAMPVAVNGTLLSMEYGGDTECMAQITFLTTAASIVTIPIVAVLLL</sequence>
<dbReference type="PANTHER" id="PTHR36838:SF1">
    <property type="entry name" value="SLR1864 PROTEIN"/>
    <property type="match status" value="1"/>
</dbReference>
<evidence type="ECO:0000256" key="2">
    <source>
        <dbReference type="ARBA" id="ARBA00010145"/>
    </source>
</evidence>
<feature type="transmembrane region" description="Helical" evidence="8">
    <location>
        <begin position="63"/>
        <end position="88"/>
    </location>
</feature>
<evidence type="ECO:0000256" key="7">
    <source>
        <dbReference type="ARBA" id="ARBA00023136"/>
    </source>
</evidence>
<accession>A0A4D7AYY5</accession>
<gene>
    <name evidence="9" type="ORF">EIO64_09955</name>
</gene>